<keyword evidence="11" id="KW-0175">Coiled coil</keyword>
<dbReference type="AlphaFoldDB" id="A0A1W0WUP0"/>
<protein>
    <submittedName>
        <fullName evidence="14">Forkhead box protein P1</fullName>
    </submittedName>
</protein>
<reference evidence="15" key="1">
    <citation type="submission" date="2017-01" db="EMBL/GenBank/DDBJ databases">
        <title>Comparative genomics of anhydrobiosis in the tardigrade Hypsibius dujardini.</title>
        <authorList>
            <person name="Yoshida Y."/>
            <person name="Koutsovoulos G."/>
            <person name="Laetsch D."/>
            <person name="Stevens L."/>
            <person name="Kumar S."/>
            <person name="Horikawa D."/>
            <person name="Ishino K."/>
            <person name="Komine S."/>
            <person name="Tomita M."/>
            <person name="Blaxter M."/>
            <person name="Arakawa K."/>
        </authorList>
    </citation>
    <scope>NUCLEOTIDE SEQUENCE [LARGE SCALE GENOMIC DNA]</scope>
    <source>
        <strain evidence="15">Z151</strain>
    </source>
</reference>
<dbReference type="CDD" id="cd20065">
    <property type="entry name" value="FH_FOXP2"/>
    <property type="match status" value="1"/>
</dbReference>
<dbReference type="OrthoDB" id="5830876at2759"/>
<feature type="region of interest" description="Disordered" evidence="12">
    <location>
        <begin position="411"/>
        <end position="457"/>
    </location>
</feature>
<evidence type="ECO:0000256" key="3">
    <source>
        <dbReference type="ARBA" id="ARBA00022723"/>
    </source>
</evidence>
<feature type="compositionally biased region" description="Acidic residues" evidence="12">
    <location>
        <begin position="679"/>
        <end position="689"/>
    </location>
</feature>
<keyword evidence="7 10" id="KW-0238">DNA-binding</keyword>
<feature type="compositionally biased region" description="Low complexity" evidence="12">
    <location>
        <begin position="414"/>
        <end position="426"/>
    </location>
</feature>
<dbReference type="GO" id="GO:0000978">
    <property type="term" value="F:RNA polymerase II cis-regulatory region sequence-specific DNA binding"/>
    <property type="evidence" value="ECO:0007669"/>
    <property type="project" value="TreeGrafter"/>
</dbReference>
<dbReference type="InterPro" id="IPR030456">
    <property type="entry name" value="TF_fork_head_CS_2"/>
</dbReference>
<feature type="compositionally biased region" description="Basic and acidic residues" evidence="12">
    <location>
        <begin position="261"/>
        <end position="273"/>
    </location>
</feature>
<evidence type="ECO:0000256" key="7">
    <source>
        <dbReference type="ARBA" id="ARBA00023125"/>
    </source>
</evidence>
<proteinExistence type="predicted"/>
<dbReference type="EMBL" id="MTYJ01000044">
    <property type="protein sequence ID" value="OQV18928.1"/>
    <property type="molecule type" value="Genomic_DNA"/>
</dbReference>
<feature type="compositionally biased region" description="Low complexity" evidence="12">
    <location>
        <begin position="20"/>
        <end position="42"/>
    </location>
</feature>
<feature type="DNA-binding region" description="Fork-head" evidence="10">
    <location>
        <begin position="490"/>
        <end position="564"/>
    </location>
</feature>
<comment type="subcellular location">
    <subcellularLocation>
        <location evidence="1 10">Nucleus</location>
    </subcellularLocation>
</comment>
<evidence type="ECO:0000256" key="10">
    <source>
        <dbReference type="PROSITE-ProRule" id="PRU00089"/>
    </source>
</evidence>
<keyword evidence="8" id="KW-0804">Transcription</keyword>
<dbReference type="Pfam" id="PF16159">
    <property type="entry name" value="FOXP-CC"/>
    <property type="match status" value="1"/>
</dbReference>
<feature type="region of interest" description="Disordered" evidence="12">
    <location>
        <begin position="56"/>
        <end position="117"/>
    </location>
</feature>
<dbReference type="Gene3D" id="1.20.5.340">
    <property type="match status" value="1"/>
</dbReference>
<evidence type="ECO:0000313" key="15">
    <source>
        <dbReference type="Proteomes" id="UP000192578"/>
    </source>
</evidence>
<feature type="compositionally biased region" description="Basic and acidic residues" evidence="12">
    <location>
        <begin position="714"/>
        <end position="725"/>
    </location>
</feature>
<comment type="caution">
    <text evidence="14">The sequence shown here is derived from an EMBL/GenBank/DDBJ whole genome shotgun (WGS) entry which is preliminary data.</text>
</comment>
<dbReference type="GO" id="GO:0005634">
    <property type="term" value="C:nucleus"/>
    <property type="evidence" value="ECO:0007669"/>
    <property type="project" value="UniProtKB-SubCell"/>
</dbReference>
<keyword evidence="15" id="KW-1185">Reference proteome</keyword>
<keyword evidence="9 10" id="KW-0539">Nucleus</keyword>
<keyword evidence="6" id="KW-0805">Transcription regulation</keyword>
<feature type="region of interest" description="Disordered" evidence="12">
    <location>
        <begin position="236"/>
        <end position="289"/>
    </location>
</feature>
<keyword evidence="4" id="KW-0863">Zinc-finger</keyword>
<dbReference type="SUPFAM" id="SSF46785">
    <property type="entry name" value="Winged helix' DNA-binding domain"/>
    <property type="match status" value="1"/>
</dbReference>
<feature type="coiled-coil region" evidence="11">
    <location>
        <begin position="339"/>
        <end position="366"/>
    </location>
</feature>
<dbReference type="InterPro" id="IPR050998">
    <property type="entry name" value="FOXP"/>
</dbReference>
<feature type="compositionally biased region" description="Basic and acidic residues" evidence="12">
    <location>
        <begin position="66"/>
        <end position="89"/>
    </location>
</feature>
<dbReference type="PANTHER" id="PTHR45796">
    <property type="entry name" value="FORKHEAD BOX P, ISOFORM C"/>
    <property type="match status" value="1"/>
</dbReference>
<dbReference type="InterPro" id="IPR036388">
    <property type="entry name" value="WH-like_DNA-bd_sf"/>
</dbReference>
<evidence type="ECO:0000256" key="1">
    <source>
        <dbReference type="ARBA" id="ARBA00004123"/>
    </source>
</evidence>
<gene>
    <name evidence="14" type="ORF">BV898_06988</name>
</gene>
<dbReference type="PROSITE" id="PS50039">
    <property type="entry name" value="FORK_HEAD_3"/>
    <property type="match status" value="1"/>
</dbReference>
<dbReference type="InterPro" id="IPR032354">
    <property type="entry name" value="FOXP-CC"/>
</dbReference>
<evidence type="ECO:0000256" key="12">
    <source>
        <dbReference type="SAM" id="MobiDB-lite"/>
    </source>
</evidence>
<name>A0A1W0WUP0_HYPEX</name>
<dbReference type="Pfam" id="PF00250">
    <property type="entry name" value="Forkhead"/>
    <property type="match status" value="1"/>
</dbReference>
<evidence type="ECO:0000256" key="5">
    <source>
        <dbReference type="ARBA" id="ARBA00022833"/>
    </source>
</evidence>
<dbReference type="SMART" id="SM00339">
    <property type="entry name" value="FH"/>
    <property type="match status" value="1"/>
</dbReference>
<dbReference type="InterPro" id="IPR047412">
    <property type="entry name" value="FH_FOXP1_P2"/>
</dbReference>
<dbReference type="InterPro" id="IPR036390">
    <property type="entry name" value="WH_DNA-bd_sf"/>
</dbReference>
<evidence type="ECO:0000256" key="4">
    <source>
        <dbReference type="ARBA" id="ARBA00022771"/>
    </source>
</evidence>
<feature type="compositionally biased region" description="Low complexity" evidence="12">
    <location>
        <begin position="236"/>
        <end position="255"/>
    </location>
</feature>
<feature type="domain" description="Fork-head" evidence="13">
    <location>
        <begin position="490"/>
        <end position="564"/>
    </location>
</feature>
<dbReference type="GO" id="GO:0008270">
    <property type="term" value="F:zinc ion binding"/>
    <property type="evidence" value="ECO:0007669"/>
    <property type="project" value="UniProtKB-KW"/>
</dbReference>
<dbReference type="InterPro" id="IPR001766">
    <property type="entry name" value="Fork_head_dom"/>
</dbReference>
<accession>A0A1W0WUP0</accession>
<dbReference type="Proteomes" id="UP000192578">
    <property type="component" value="Unassembled WGS sequence"/>
</dbReference>
<dbReference type="PRINTS" id="PR00053">
    <property type="entry name" value="FORKHEAD"/>
</dbReference>
<evidence type="ECO:0000256" key="2">
    <source>
        <dbReference type="ARBA" id="ARBA00022491"/>
    </source>
</evidence>
<evidence type="ECO:0000256" key="8">
    <source>
        <dbReference type="ARBA" id="ARBA00023163"/>
    </source>
</evidence>
<keyword evidence="3" id="KW-0479">Metal-binding</keyword>
<dbReference type="FunFam" id="1.10.10.10:FF:000010">
    <property type="entry name" value="Forkhead box P2 isoform B"/>
    <property type="match status" value="1"/>
</dbReference>
<organism evidence="14 15">
    <name type="scientific">Hypsibius exemplaris</name>
    <name type="common">Freshwater tardigrade</name>
    <dbReference type="NCBI Taxonomy" id="2072580"/>
    <lineage>
        <taxon>Eukaryota</taxon>
        <taxon>Metazoa</taxon>
        <taxon>Ecdysozoa</taxon>
        <taxon>Tardigrada</taxon>
        <taxon>Eutardigrada</taxon>
        <taxon>Parachela</taxon>
        <taxon>Hypsibioidea</taxon>
        <taxon>Hypsibiidae</taxon>
        <taxon>Hypsibius</taxon>
    </lineage>
</organism>
<keyword evidence="2" id="KW-0678">Repressor</keyword>
<feature type="region of interest" description="Disordered" evidence="12">
    <location>
        <begin position="636"/>
        <end position="725"/>
    </location>
</feature>
<dbReference type="GO" id="GO:0000981">
    <property type="term" value="F:DNA-binding transcription factor activity, RNA polymerase II-specific"/>
    <property type="evidence" value="ECO:0007669"/>
    <property type="project" value="TreeGrafter"/>
</dbReference>
<evidence type="ECO:0000256" key="9">
    <source>
        <dbReference type="ARBA" id="ARBA00023242"/>
    </source>
</evidence>
<feature type="compositionally biased region" description="Polar residues" evidence="12">
    <location>
        <begin position="433"/>
        <end position="456"/>
    </location>
</feature>
<dbReference type="Gene3D" id="1.10.10.10">
    <property type="entry name" value="Winged helix-like DNA-binding domain superfamily/Winged helix DNA-binding domain"/>
    <property type="match status" value="1"/>
</dbReference>
<evidence type="ECO:0000256" key="11">
    <source>
        <dbReference type="SAM" id="Coils"/>
    </source>
</evidence>
<dbReference type="PROSITE" id="PS00658">
    <property type="entry name" value="FORK_HEAD_2"/>
    <property type="match status" value="1"/>
</dbReference>
<feature type="compositionally biased region" description="Low complexity" evidence="12">
    <location>
        <begin position="279"/>
        <end position="289"/>
    </location>
</feature>
<keyword evidence="5" id="KW-0862">Zinc</keyword>
<dbReference type="PANTHER" id="PTHR45796:SF4">
    <property type="entry name" value="FORKHEAD BOX P, ISOFORM C"/>
    <property type="match status" value="1"/>
</dbReference>
<sequence>MTDRSRDRGASAANRSTPDYSTSSSAAVNYSSGGSATPTSSSTLVNTLVKNAAASLLNGGAGYDNSGRERGDRDRDRDPAGERDRERPRNSTANAPVTSSSSSSMLSGGPGGSGMLDGSSSGGLFQFNPLFMAAAGMNMNPAAAAAAAAMQASPQLQQMMQQMTPQQLQQLMQQQYMMLQQDQLLQSAAAAAGDKGGSSSNRDLAQQLAMQQQYFLQQLQQARYFVPGGSPFMFPTGSAAESSSSSYSRESTSSGKNGRGNGDHHQRDGRRSVGENGYASSSSGKSSPAAPAITYLYGHGVCRWPGCESPFDSIAAFTKHLNSEHSLDDRSTASTRVQIQVVSQLEAQLQKEKERLEAMLSHLHMKSNDVALIGAGATAAVKEETESNSPIATPTKVGLPTMFGLSYVNSIQHSPTTTTPSNVTSRTSRDRQQLQQQAPVPSPPSMASNSQRSPSPSVLAIRRRVSDKANLPIAADLERNRELYRTSHIRPPYTYASLIRQAIIESADKQLTLNEIYQWFQNTFAYFRKNAATWKNAVRHNLSLHKCFTRVENVKGAVWTVDEEEFFKRRPQRIPSSKPYSMSNLGMPSAIYGEAFGNGGSHALNGDENTPQDYSSGSFARAAPFKKQHHYGLHSLMVKPEPGDDRTADARYGCGSSTGSDGMDADEASDEYRDYAENLSDEEGDDDPPAGENGRPEYEDMDDNDNEAPANDDAYERRLSAKEAA</sequence>
<feature type="region of interest" description="Disordered" evidence="12">
    <location>
        <begin position="1"/>
        <end position="42"/>
    </location>
</feature>
<evidence type="ECO:0000259" key="13">
    <source>
        <dbReference type="PROSITE" id="PS50039"/>
    </source>
</evidence>
<evidence type="ECO:0000256" key="6">
    <source>
        <dbReference type="ARBA" id="ARBA00023015"/>
    </source>
</evidence>
<evidence type="ECO:0000313" key="14">
    <source>
        <dbReference type="EMBL" id="OQV18928.1"/>
    </source>
</evidence>